<name>A0A7R8X1Q2_9CRUS</name>
<dbReference type="FunFam" id="3.90.79.10:FF:000019">
    <property type="entry name" value="Thiamin pyrophosphokinase, putative"/>
    <property type="match status" value="1"/>
</dbReference>
<proteinExistence type="predicted"/>
<feature type="non-terminal residue" evidence="1">
    <location>
        <position position="1"/>
    </location>
</feature>
<dbReference type="OrthoDB" id="10261522at2759"/>
<sequence length="181" mass="20314">VDRAAAPHYGIRAYGQHLNGYIRTDAGIKMWVGVRAKDKPNEPGKLDQVVAGGLPWPLTEIENLIKECDEEANIPAALAKQAIPVGYVSYNAEIEEGAKPDTMLCYDLELPQDFVPTCNDGEVERFELMSIEEITERVRETEDFKVNCNLVIIDFLIRHGYLTDDDPEFDKIHPGLRPSLS</sequence>
<dbReference type="Gene3D" id="3.90.79.10">
    <property type="entry name" value="Nucleoside Triphosphate Pyrophosphohydrolase"/>
    <property type="match status" value="1"/>
</dbReference>
<dbReference type="PANTHER" id="PTHR13622:SF8">
    <property type="entry name" value="THIAMIN PYROPHOSPHOKINASE 1"/>
    <property type="match status" value="1"/>
</dbReference>
<organism evidence="1">
    <name type="scientific">Cyprideis torosa</name>
    <dbReference type="NCBI Taxonomy" id="163714"/>
    <lineage>
        <taxon>Eukaryota</taxon>
        <taxon>Metazoa</taxon>
        <taxon>Ecdysozoa</taxon>
        <taxon>Arthropoda</taxon>
        <taxon>Crustacea</taxon>
        <taxon>Oligostraca</taxon>
        <taxon>Ostracoda</taxon>
        <taxon>Podocopa</taxon>
        <taxon>Podocopida</taxon>
        <taxon>Cytherocopina</taxon>
        <taxon>Cytheroidea</taxon>
        <taxon>Cytherideidae</taxon>
        <taxon>Cyprideis</taxon>
    </lineage>
</organism>
<dbReference type="CDD" id="cd03676">
    <property type="entry name" value="NUDIX_Tnr3_like"/>
    <property type="match status" value="1"/>
</dbReference>
<dbReference type="InterPro" id="IPR000086">
    <property type="entry name" value="NUDIX_hydrolase_dom"/>
</dbReference>
<dbReference type="EMBL" id="OB721690">
    <property type="protein sequence ID" value="CAD7239310.1"/>
    <property type="molecule type" value="Genomic_DNA"/>
</dbReference>
<dbReference type="SUPFAM" id="SSF55811">
    <property type="entry name" value="Nudix"/>
    <property type="match status" value="1"/>
</dbReference>
<evidence type="ECO:0000313" key="1">
    <source>
        <dbReference type="EMBL" id="CAD7239310.1"/>
    </source>
</evidence>
<dbReference type="GO" id="GO:0044715">
    <property type="term" value="F:8-oxo-dGDP phosphatase activity"/>
    <property type="evidence" value="ECO:0007669"/>
    <property type="project" value="TreeGrafter"/>
</dbReference>
<dbReference type="PROSITE" id="PS51462">
    <property type="entry name" value="NUDIX"/>
    <property type="match status" value="1"/>
</dbReference>
<dbReference type="AlphaFoldDB" id="A0A7R8X1Q2"/>
<dbReference type="InterPro" id="IPR015797">
    <property type="entry name" value="NUDIX_hydrolase-like_dom_sf"/>
</dbReference>
<gene>
    <name evidence="1" type="ORF">CTOB1V02_LOCUS17125</name>
</gene>
<protein>
    <submittedName>
        <fullName evidence="1">Uncharacterized protein</fullName>
    </submittedName>
</protein>
<reference evidence="1" key="1">
    <citation type="submission" date="2020-11" db="EMBL/GenBank/DDBJ databases">
        <authorList>
            <person name="Tran Van P."/>
        </authorList>
    </citation>
    <scope>NUCLEOTIDE SEQUENCE</scope>
</reference>
<accession>A0A7R8X1Q2</accession>
<dbReference type="PANTHER" id="PTHR13622">
    <property type="entry name" value="THIAMIN PYROPHOSPHOKINASE"/>
    <property type="match status" value="1"/>
</dbReference>